<accession>A0A4R0PCD7</accession>
<dbReference type="RefSeq" id="WP_131567843.1">
    <property type="nucleotide sequence ID" value="NZ_JAINFK010000002.1"/>
</dbReference>
<dbReference type="AlphaFoldDB" id="A0A4R0PCD7"/>
<organism evidence="1 2">
    <name type="scientific">Oricola cellulosilytica</name>
    <dbReference type="NCBI Taxonomy" id="1429082"/>
    <lineage>
        <taxon>Bacteria</taxon>
        <taxon>Pseudomonadati</taxon>
        <taxon>Pseudomonadota</taxon>
        <taxon>Alphaproteobacteria</taxon>
        <taxon>Hyphomicrobiales</taxon>
        <taxon>Ahrensiaceae</taxon>
        <taxon>Oricola</taxon>
    </lineage>
</organism>
<keyword evidence="2" id="KW-1185">Reference proteome</keyword>
<protein>
    <submittedName>
        <fullName evidence="1">Uncharacterized protein</fullName>
    </submittedName>
</protein>
<dbReference type="EMBL" id="SJST01000003">
    <property type="protein sequence ID" value="TCD14128.1"/>
    <property type="molecule type" value="Genomic_DNA"/>
</dbReference>
<comment type="caution">
    <text evidence="1">The sequence shown here is derived from an EMBL/GenBank/DDBJ whole genome shotgun (WGS) entry which is preliminary data.</text>
</comment>
<evidence type="ECO:0000313" key="1">
    <source>
        <dbReference type="EMBL" id="TCD14128.1"/>
    </source>
</evidence>
<proteinExistence type="predicted"/>
<evidence type="ECO:0000313" key="2">
    <source>
        <dbReference type="Proteomes" id="UP000291301"/>
    </source>
</evidence>
<name>A0A4R0PCD7_9HYPH</name>
<sequence>MANKQLRFPNGYRTSSSNITRVKVFPERSLSWNRVYVVVIENDKIVYEGLVELDKIEVKKPRIRKSRQKAML</sequence>
<dbReference type="OrthoDB" id="9980795at2"/>
<reference evidence="1 2" key="1">
    <citation type="journal article" date="2015" name="Antonie Van Leeuwenhoek">
        <title>Oricola cellulosilytica gen. nov., sp. nov., a cellulose-degrading bacterium of the family Phyllobacteriaceae isolated from surface seashore water, and emended descriptions of Mesorhizobium loti and Phyllobacterium myrsinacearum.</title>
        <authorList>
            <person name="Hameed A."/>
            <person name="Shahina M."/>
            <person name="Lai W.A."/>
            <person name="Lin S.Y."/>
            <person name="Young L.S."/>
            <person name="Liu Y.C."/>
            <person name="Hsu Y.H."/>
            <person name="Young C.C."/>
        </authorList>
    </citation>
    <scope>NUCLEOTIDE SEQUENCE [LARGE SCALE GENOMIC DNA]</scope>
    <source>
        <strain evidence="1 2">KCTC 52183</strain>
    </source>
</reference>
<dbReference type="Proteomes" id="UP000291301">
    <property type="component" value="Unassembled WGS sequence"/>
</dbReference>
<gene>
    <name evidence="1" type="ORF">E0D97_08520</name>
</gene>